<evidence type="ECO:0000256" key="6">
    <source>
        <dbReference type="SAM" id="Phobius"/>
    </source>
</evidence>
<feature type="transmembrane region" description="Helical" evidence="6">
    <location>
        <begin position="234"/>
        <end position="252"/>
    </location>
</feature>
<feature type="transmembrane region" description="Helical" evidence="6">
    <location>
        <begin position="169"/>
        <end position="191"/>
    </location>
</feature>
<evidence type="ECO:0000256" key="4">
    <source>
        <dbReference type="ARBA" id="ARBA00022989"/>
    </source>
</evidence>
<comment type="subcellular location">
    <subcellularLocation>
        <location evidence="1">Cell membrane</location>
        <topology evidence="1">Multi-pass membrane protein</topology>
    </subcellularLocation>
</comment>
<proteinExistence type="predicted"/>
<keyword evidence="3 6" id="KW-0812">Transmembrane</keyword>
<feature type="domain" description="EamA" evidence="7">
    <location>
        <begin position="7"/>
        <end position="132"/>
    </location>
</feature>
<dbReference type="InterPro" id="IPR051258">
    <property type="entry name" value="Diverse_Substrate_Transporter"/>
</dbReference>
<feature type="transmembrane region" description="Helical" evidence="6">
    <location>
        <begin position="115"/>
        <end position="133"/>
    </location>
</feature>
<keyword evidence="4 6" id="KW-1133">Transmembrane helix</keyword>
<feature type="transmembrane region" description="Helical" evidence="6">
    <location>
        <begin position="62"/>
        <end position="82"/>
    </location>
</feature>
<dbReference type="EMBL" id="QXDL01000007">
    <property type="protein sequence ID" value="RIH90551.1"/>
    <property type="molecule type" value="Genomic_DNA"/>
</dbReference>
<feature type="transmembrane region" description="Helical" evidence="6">
    <location>
        <begin position="38"/>
        <end position="55"/>
    </location>
</feature>
<dbReference type="OrthoDB" id="9804865at2"/>
<feature type="transmembrane region" description="Helical" evidence="6">
    <location>
        <begin position="203"/>
        <end position="222"/>
    </location>
</feature>
<dbReference type="PANTHER" id="PTHR42920">
    <property type="entry name" value="OS03G0707200 PROTEIN-RELATED"/>
    <property type="match status" value="1"/>
</dbReference>
<protein>
    <submittedName>
        <fullName evidence="8">Carboxylate/amino acid/amine transporter</fullName>
    </submittedName>
</protein>
<evidence type="ECO:0000256" key="2">
    <source>
        <dbReference type="ARBA" id="ARBA00022475"/>
    </source>
</evidence>
<dbReference type="RefSeq" id="WP_119313597.1">
    <property type="nucleotide sequence ID" value="NZ_QXDL01000007.1"/>
</dbReference>
<dbReference type="PANTHER" id="PTHR42920:SF5">
    <property type="entry name" value="EAMA DOMAIN-CONTAINING PROTEIN"/>
    <property type="match status" value="1"/>
</dbReference>
<evidence type="ECO:0000313" key="9">
    <source>
        <dbReference type="Proteomes" id="UP000265715"/>
    </source>
</evidence>
<gene>
    <name evidence="8" type="ORF">Mterra_00346</name>
</gene>
<dbReference type="GO" id="GO:0005886">
    <property type="term" value="C:plasma membrane"/>
    <property type="evidence" value="ECO:0007669"/>
    <property type="project" value="UniProtKB-SubCell"/>
</dbReference>
<feature type="transmembrane region" description="Helical" evidence="6">
    <location>
        <begin position="88"/>
        <end position="108"/>
    </location>
</feature>
<dbReference type="Pfam" id="PF00892">
    <property type="entry name" value="EamA"/>
    <property type="match status" value="2"/>
</dbReference>
<dbReference type="Proteomes" id="UP000265715">
    <property type="component" value="Unassembled WGS sequence"/>
</dbReference>
<reference evidence="8 9" key="1">
    <citation type="submission" date="2018-08" db="EMBL/GenBank/DDBJ databases">
        <title>Meiothermus terrae DSM 26712 genome sequencing project.</title>
        <authorList>
            <person name="Da Costa M.S."/>
            <person name="Albuquerque L."/>
            <person name="Raposo P."/>
            <person name="Froufe H.J.C."/>
            <person name="Barroso C.S."/>
            <person name="Egas C."/>
        </authorList>
    </citation>
    <scope>NUCLEOTIDE SEQUENCE [LARGE SCALE GENOMIC DNA]</scope>
    <source>
        <strain evidence="8 9">DSM 26712</strain>
    </source>
</reference>
<evidence type="ECO:0000256" key="3">
    <source>
        <dbReference type="ARBA" id="ARBA00022692"/>
    </source>
</evidence>
<keyword evidence="2" id="KW-1003">Cell membrane</keyword>
<evidence type="ECO:0000313" key="8">
    <source>
        <dbReference type="EMBL" id="RIH90551.1"/>
    </source>
</evidence>
<evidence type="ECO:0000256" key="1">
    <source>
        <dbReference type="ARBA" id="ARBA00004651"/>
    </source>
</evidence>
<feature type="transmembrane region" description="Helical" evidence="6">
    <location>
        <begin position="258"/>
        <end position="280"/>
    </location>
</feature>
<comment type="caution">
    <text evidence="8">The sequence shown here is derived from an EMBL/GenBank/DDBJ whole genome shotgun (WGS) entry which is preliminary data.</text>
</comment>
<feature type="domain" description="EamA" evidence="7">
    <location>
        <begin position="140"/>
        <end position="273"/>
    </location>
</feature>
<name>A0A399F7E4_9DEIN</name>
<organism evidence="8 9">
    <name type="scientific">Calidithermus terrae</name>
    <dbReference type="NCBI Taxonomy" id="1408545"/>
    <lineage>
        <taxon>Bacteria</taxon>
        <taxon>Thermotogati</taxon>
        <taxon>Deinococcota</taxon>
        <taxon>Deinococci</taxon>
        <taxon>Thermales</taxon>
        <taxon>Thermaceae</taxon>
        <taxon>Calidithermus</taxon>
    </lineage>
</organism>
<evidence type="ECO:0000259" key="7">
    <source>
        <dbReference type="Pfam" id="PF00892"/>
    </source>
</evidence>
<dbReference type="AlphaFoldDB" id="A0A399F7E4"/>
<feature type="transmembrane region" description="Helical" evidence="6">
    <location>
        <begin position="139"/>
        <end position="157"/>
    </location>
</feature>
<dbReference type="InterPro" id="IPR037185">
    <property type="entry name" value="EmrE-like"/>
</dbReference>
<keyword evidence="9" id="KW-1185">Reference proteome</keyword>
<sequence>MRREHLLGLLYLNIATLLWGTTFVVIKQSLESLSASQITLARFAVAALCFVPFVLRLERKVWLAGLELGFYLWLGYATQAVGLEHTTASRSAFITTLYVVLLPVFLGLIGHKLRLPVWAAALMAIVGVGLLSYDGSPPNVGDLWTLGTALAYTFYIWRLEHFVAVRSYPTLPITGVQMFGVALLSGVWVAWERPAWDWATLPYAEMLYLGLIATAICVWLQALGQRTVPAPEAAIAFTLEPVYAAVFAYFLLGERLGVQGLAGGALILGATLVSQLPQLLRPRRGLNRKRGERV</sequence>
<feature type="transmembrane region" description="Helical" evidence="6">
    <location>
        <begin position="7"/>
        <end position="26"/>
    </location>
</feature>
<evidence type="ECO:0000256" key="5">
    <source>
        <dbReference type="ARBA" id="ARBA00023136"/>
    </source>
</evidence>
<keyword evidence="5 6" id="KW-0472">Membrane</keyword>
<dbReference type="InterPro" id="IPR000620">
    <property type="entry name" value="EamA_dom"/>
</dbReference>
<dbReference type="SUPFAM" id="SSF103481">
    <property type="entry name" value="Multidrug resistance efflux transporter EmrE"/>
    <property type="match status" value="2"/>
</dbReference>
<accession>A0A399F7E4</accession>